<gene>
    <name evidence="1" type="ORF">SMD44_08299</name>
</gene>
<name>A0A1Z1WR72_9ACTN</name>
<organism evidence="1 2">
    <name type="scientific">Streptomyces alboflavus</name>
    <dbReference type="NCBI Taxonomy" id="67267"/>
    <lineage>
        <taxon>Bacteria</taxon>
        <taxon>Bacillati</taxon>
        <taxon>Actinomycetota</taxon>
        <taxon>Actinomycetes</taxon>
        <taxon>Kitasatosporales</taxon>
        <taxon>Streptomycetaceae</taxon>
        <taxon>Streptomyces</taxon>
    </lineage>
</organism>
<reference evidence="1 2" key="1">
    <citation type="submission" date="2017-05" db="EMBL/GenBank/DDBJ databases">
        <title>Streptomyces alboflavus Genome sequencing and assembly.</title>
        <authorList>
            <person name="Wang Y."/>
            <person name="Du B."/>
            <person name="Ding Y."/>
            <person name="Liu H."/>
            <person name="Hou Q."/>
            <person name="Liu K."/>
            <person name="Wang C."/>
            <person name="Yao L."/>
        </authorList>
    </citation>
    <scope>NUCLEOTIDE SEQUENCE [LARGE SCALE GENOMIC DNA]</scope>
    <source>
        <strain evidence="1 2">MDJK44</strain>
    </source>
</reference>
<accession>A0A1Z1WR72</accession>
<sequence>MHAPVQDKMVIGDFQERRAAQQLWVDGPLGVLLHPFPGRRLRVGPGAHVDDVERGGIGSQELVISAFFAACRDNHETQCLGLALDLFMCQHHQFRSNAPADVEIVANTVDRVGKIFRLSHPCAQLRSKER</sequence>
<proteinExistence type="predicted"/>
<protein>
    <submittedName>
        <fullName evidence="1">Uncharacterized protein</fullName>
    </submittedName>
</protein>
<dbReference type="Proteomes" id="UP000195880">
    <property type="component" value="Chromosome"/>
</dbReference>
<dbReference type="EMBL" id="CP021748">
    <property type="protein sequence ID" value="ARX88812.1"/>
    <property type="molecule type" value="Genomic_DNA"/>
</dbReference>
<keyword evidence="2" id="KW-1185">Reference proteome</keyword>
<dbReference type="AlphaFoldDB" id="A0A1Z1WR72"/>
<evidence type="ECO:0000313" key="1">
    <source>
        <dbReference type="EMBL" id="ARX88812.1"/>
    </source>
</evidence>
<dbReference type="KEGG" id="salf:SMD44_08299"/>
<evidence type="ECO:0000313" key="2">
    <source>
        <dbReference type="Proteomes" id="UP000195880"/>
    </source>
</evidence>